<organism evidence="2 3">
    <name type="scientific">candidate division WWE3 bacterium CG08_land_8_20_14_0_20_40_13</name>
    <dbReference type="NCBI Taxonomy" id="1975084"/>
    <lineage>
        <taxon>Bacteria</taxon>
        <taxon>Katanobacteria</taxon>
    </lineage>
</organism>
<sequence length="186" mass="21211">MKKIYFLPFIFFAFLITASPSAFAQSDNTKNTNAKPKTTDIKDNNKQVKTVACEKMQEKIQQRIQSYDANKKAKEDLYEKIKQKVSDIIVKLQGKGLDTTKLSADLLLLNSKIENYWTNRQAVISKLEESSQYSCEIGGKQAFKTKLNEAKELHKLVLANAKDIRNFLINTIKNDISALQETLTEK</sequence>
<evidence type="ECO:0000313" key="3">
    <source>
        <dbReference type="Proteomes" id="UP000230340"/>
    </source>
</evidence>
<dbReference type="EMBL" id="PEYT01000004">
    <property type="protein sequence ID" value="PIS23385.1"/>
    <property type="molecule type" value="Genomic_DNA"/>
</dbReference>
<keyword evidence="1" id="KW-0732">Signal</keyword>
<name>A0A2H0XEZ6_UNCKA</name>
<gene>
    <name evidence="2" type="ORF">COT49_00865</name>
</gene>
<evidence type="ECO:0008006" key="4">
    <source>
        <dbReference type="Google" id="ProtNLM"/>
    </source>
</evidence>
<evidence type="ECO:0000256" key="1">
    <source>
        <dbReference type="SAM" id="SignalP"/>
    </source>
</evidence>
<comment type="caution">
    <text evidence="2">The sequence shown here is derived from an EMBL/GenBank/DDBJ whole genome shotgun (WGS) entry which is preliminary data.</text>
</comment>
<protein>
    <recommendedName>
        <fullName evidence="4">DUF5667 domain-containing protein</fullName>
    </recommendedName>
</protein>
<dbReference type="AlphaFoldDB" id="A0A2H0XEZ6"/>
<feature type="signal peptide" evidence="1">
    <location>
        <begin position="1"/>
        <end position="24"/>
    </location>
</feature>
<dbReference type="Proteomes" id="UP000230340">
    <property type="component" value="Unassembled WGS sequence"/>
</dbReference>
<feature type="chain" id="PRO_5013628193" description="DUF5667 domain-containing protein" evidence="1">
    <location>
        <begin position="25"/>
        <end position="186"/>
    </location>
</feature>
<reference evidence="3" key="1">
    <citation type="submission" date="2017-09" db="EMBL/GenBank/DDBJ databases">
        <title>Depth-based differentiation of microbial function through sediment-hosted aquifers and enrichment of novel symbionts in the deep terrestrial subsurface.</title>
        <authorList>
            <person name="Probst A.J."/>
            <person name="Ladd B."/>
            <person name="Jarett J.K."/>
            <person name="Geller-Mcgrath D.E."/>
            <person name="Sieber C.M.K."/>
            <person name="Emerson J.B."/>
            <person name="Anantharaman K."/>
            <person name="Thomas B.C."/>
            <person name="Malmstrom R."/>
            <person name="Stieglmeier M."/>
            <person name="Klingl A."/>
            <person name="Woyke T."/>
            <person name="Ryan C.M."/>
            <person name="Banfield J.F."/>
        </authorList>
    </citation>
    <scope>NUCLEOTIDE SEQUENCE [LARGE SCALE GENOMIC DNA]</scope>
</reference>
<proteinExistence type="predicted"/>
<accession>A0A2H0XEZ6</accession>
<evidence type="ECO:0000313" key="2">
    <source>
        <dbReference type="EMBL" id="PIS23385.1"/>
    </source>
</evidence>